<feature type="chain" id="PRO_5046758972" evidence="1">
    <location>
        <begin position="29"/>
        <end position="136"/>
    </location>
</feature>
<keyword evidence="1" id="KW-0732">Signal</keyword>
<keyword evidence="2" id="KW-0449">Lipoprotein</keyword>
<keyword evidence="3" id="KW-1185">Reference proteome</keyword>
<dbReference type="PANTHER" id="PTHR38013">
    <property type="entry name" value="GLYCOPROTEIN/POLYSACCHARIDE METABOLISM"/>
    <property type="match status" value="1"/>
</dbReference>
<name>A0ABX7G744_9GAMM</name>
<dbReference type="PANTHER" id="PTHR38013:SF1">
    <property type="entry name" value="GLYCOPROTEIN_POLYSACCHARIDE METABOLISM"/>
    <property type="match status" value="1"/>
</dbReference>
<organism evidence="2 3">
    <name type="scientific">Shewanella litorisediminis</name>
    <dbReference type="NCBI Taxonomy" id="1173586"/>
    <lineage>
        <taxon>Bacteria</taxon>
        <taxon>Pseudomonadati</taxon>
        <taxon>Pseudomonadota</taxon>
        <taxon>Gammaproteobacteria</taxon>
        <taxon>Alteromonadales</taxon>
        <taxon>Shewanellaceae</taxon>
        <taxon>Shewanella</taxon>
    </lineage>
</organism>
<feature type="signal peptide" evidence="1">
    <location>
        <begin position="1"/>
        <end position="28"/>
    </location>
</feature>
<gene>
    <name evidence="2" type="ORF">JQC75_06740</name>
</gene>
<dbReference type="RefSeq" id="WP_203326662.1">
    <property type="nucleotide sequence ID" value="NZ_CP069213.1"/>
</dbReference>
<dbReference type="PROSITE" id="PS51257">
    <property type="entry name" value="PROKAR_LIPOPROTEIN"/>
    <property type="match status" value="1"/>
</dbReference>
<sequence>MKKWLLSVALPMAALVGAVGLGGCASSADDVEISGSVWFRERIALPVDAVLTVQVRDVSRMDVAAEVLGEFKVPVTAVPKDFALRFKPDTFKQGHTYAVGARITQGDKLLFINTQSYRVDFTQPTGMSVRLDSVGR</sequence>
<dbReference type="Pfam" id="PF09619">
    <property type="entry name" value="YscW"/>
    <property type="match status" value="1"/>
</dbReference>
<reference evidence="2 3" key="1">
    <citation type="journal article" date="2012" name="Antonie Van Leeuwenhoek">
        <title>Shewanella litorisediminis sp. nov., a gammaproteobacterium isolated from a tidal flat sediment.</title>
        <authorList>
            <person name="Lee M.H."/>
            <person name="Yoon J.H."/>
        </authorList>
    </citation>
    <scope>NUCLEOTIDE SEQUENCE [LARGE SCALE GENOMIC DNA]</scope>
    <source>
        <strain evidence="2 3">SMK1-12</strain>
    </source>
</reference>
<dbReference type="Proteomes" id="UP000596252">
    <property type="component" value="Chromosome"/>
</dbReference>
<evidence type="ECO:0000313" key="2">
    <source>
        <dbReference type="EMBL" id="QRH03097.1"/>
    </source>
</evidence>
<dbReference type="EMBL" id="CP069213">
    <property type="protein sequence ID" value="QRH03097.1"/>
    <property type="molecule type" value="Genomic_DNA"/>
</dbReference>
<evidence type="ECO:0000313" key="3">
    <source>
        <dbReference type="Proteomes" id="UP000596252"/>
    </source>
</evidence>
<dbReference type="InterPro" id="IPR039366">
    <property type="entry name" value="Pilotin"/>
</dbReference>
<accession>A0ABX7G744</accession>
<protein>
    <submittedName>
        <fullName evidence="2">YbaY family lipoprotein</fullName>
    </submittedName>
</protein>
<evidence type="ECO:0000256" key="1">
    <source>
        <dbReference type="SAM" id="SignalP"/>
    </source>
</evidence>
<dbReference type="InterPro" id="IPR053196">
    <property type="entry name" value="Lipoprotein_YbaY-like"/>
</dbReference>
<proteinExistence type="predicted"/>